<organism evidence="1 2">
    <name type="scientific">Debaryomyces fabryi</name>
    <dbReference type="NCBI Taxonomy" id="58627"/>
    <lineage>
        <taxon>Eukaryota</taxon>
        <taxon>Fungi</taxon>
        <taxon>Dikarya</taxon>
        <taxon>Ascomycota</taxon>
        <taxon>Saccharomycotina</taxon>
        <taxon>Pichiomycetes</taxon>
        <taxon>Debaryomycetaceae</taxon>
        <taxon>Debaryomyces</taxon>
    </lineage>
</organism>
<evidence type="ECO:0000313" key="1">
    <source>
        <dbReference type="EMBL" id="KSA03979.1"/>
    </source>
</evidence>
<keyword evidence="2" id="KW-1185">Reference proteome</keyword>
<dbReference type="AlphaFoldDB" id="A0A0V1Q659"/>
<evidence type="ECO:0000313" key="2">
    <source>
        <dbReference type="Proteomes" id="UP000054251"/>
    </source>
</evidence>
<comment type="caution">
    <text evidence="1">The sequence shown here is derived from an EMBL/GenBank/DDBJ whole genome shotgun (WGS) entry which is preliminary data.</text>
</comment>
<proteinExistence type="predicted"/>
<dbReference type="Proteomes" id="UP000054251">
    <property type="component" value="Unassembled WGS sequence"/>
</dbReference>
<reference evidence="1 2" key="1">
    <citation type="submission" date="2015-11" db="EMBL/GenBank/DDBJ databases">
        <title>The genome of Debaryomyces fabryi.</title>
        <authorList>
            <person name="Tafer H."/>
            <person name="Lopandic K."/>
        </authorList>
    </citation>
    <scope>NUCLEOTIDE SEQUENCE [LARGE SCALE GENOMIC DNA]</scope>
    <source>
        <strain evidence="1 2">CBS 789</strain>
    </source>
</reference>
<dbReference type="RefSeq" id="XP_015470081.1">
    <property type="nucleotide sequence ID" value="XM_015609079.1"/>
</dbReference>
<sequence length="197" mass="22842">MGRYCQLSGYNLESQFFSYNDSIQNEYHLILCIDGKFIFDTKWTEIPWSQPFKFADKTLVLSRTRRYALRNLPVYLPNIEFGGIFDVNDGDSDPIPVSPLVSVPITDYWVEVRHDGIFVYHIPLLGTPKIINDSWQAGILVNEDYHYNNTDVEKTLKSSSLIDSQLYSRLVDLLIFLKRLPSASFKNFLYNLNKLLA</sequence>
<name>A0A0V1Q659_9ASCO</name>
<gene>
    <name evidence="1" type="ORF">AC631_00249</name>
</gene>
<dbReference type="EMBL" id="LMYN01000003">
    <property type="protein sequence ID" value="KSA03979.1"/>
    <property type="molecule type" value="Genomic_DNA"/>
</dbReference>
<dbReference type="OrthoDB" id="4016272at2759"/>
<accession>A0A0V1Q659</accession>
<protein>
    <submittedName>
        <fullName evidence="1">Uncharacterized protein</fullName>
    </submittedName>
</protein>
<dbReference type="GeneID" id="26837258"/>